<feature type="compositionally biased region" description="Basic and acidic residues" evidence="1">
    <location>
        <begin position="24"/>
        <end position="33"/>
    </location>
</feature>
<protein>
    <submittedName>
        <fullName evidence="2">Uncharacterized protein</fullName>
    </submittedName>
</protein>
<reference evidence="2 3" key="1">
    <citation type="journal article" date="2016" name="Mol. Biol. Evol.">
        <title>Comparative Genomics of Early-Diverging Mushroom-Forming Fungi Provides Insights into the Origins of Lignocellulose Decay Capabilities.</title>
        <authorList>
            <person name="Nagy L.G."/>
            <person name="Riley R."/>
            <person name="Tritt A."/>
            <person name="Adam C."/>
            <person name="Daum C."/>
            <person name="Floudas D."/>
            <person name="Sun H."/>
            <person name="Yadav J.S."/>
            <person name="Pangilinan J."/>
            <person name="Larsson K.H."/>
            <person name="Matsuura K."/>
            <person name="Barry K."/>
            <person name="Labutti K."/>
            <person name="Kuo R."/>
            <person name="Ohm R.A."/>
            <person name="Bhattacharya S.S."/>
            <person name="Shirouzu T."/>
            <person name="Yoshinaga Y."/>
            <person name="Martin F.M."/>
            <person name="Grigoriev I.V."/>
            <person name="Hibbett D.S."/>
        </authorList>
    </citation>
    <scope>NUCLEOTIDE SEQUENCE [LARGE SCALE GENOMIC DNA]</scope>
    <source>
        <strain evidence="2 3">CBS 109695</strain>
    </source>
</reference>
<feature type="compositionally biased region" description="Basic and acidic residues" evidence="1">
    <location>
        <begin position="41"/>
        <end position="55"/>
    </location>
</feature>
<dbReference type="AlphaFoldDB" id="A0A165Z4L0"/>
<accession>A0A165Z4L0</accession>
<name>A0A165Z4L0_9AGAM</name>
<feature type="compositionally biased region" description="Polar residues" evidence="1">
    <location>
        <begin position="68"/>
        <end position="82"/>
    </location>
</feature>
<keyword evidence="3" id="KW-1185">Reference proteome</keyword>
<organism evidence="2 3">
    <name type="scientific">Athelia psychrophila</name>
    <dbReference type="NCBI Taxonomy" id="1759441"/>
    <lineage>
        <taxon>Eukaryota</taxon>
        <taxon>Fungi</taxon>
        <taxon>Dikarya</taxon>
        <taxon>Basidiomycota</taxon>
        <taxon>Agaricomycotina</taxon>
        <taxon>Agaricomycetes</taxon>
        <taxon>Agaricomycetidae</taxon>
        <taxon>Atheliales</taxon>
        <taxon>Atheliaceae</taxon>
        <taxon>Athelia</taxon>
    </lineage>
</organism>
<dbReference type="EMBL" id="KV417684">
    <property type="protein sequence ID" value="KZP10220.1"/>
    <property type="molecule type" value="Genomic_DNA"/>
</dbReference>
<gene>
    <name evidence="2" type="ORF">FIBSPDRAFT_963305</name>
</gene>
<dbReference type="Proteomes" id="UP000076532">
    <property type="component" value="Unassembled WGS sequence"/>
</dbReference>
<dbReference type="OrthoDB" id="45365at2759"/>
<evidence type="ECO:0000313" key="2">
    <source>
        <dbReference type="EMBL" id="KZP10220.1"/>
    </source>
</evidence>
<feature type="region of interest" description="Disordered" evidence="1">
    <location>
        <begin position="1"/>
        <end position="102"/>
    </location>
</feature>
<evidence type="ECO:0000313" key="3">
    <source>
        <dbReference type="Proteomes" id="UP000076532"/>
    </source>
</evidence>
<proteinExistence type="predicted"/>
<evidence type="ECO:0000256" key="1">
    <source>
        <dbReference type="SAM" id="MobiDB-lite"/>
    </source>
</evidence>
<dbReference type="STRING" id="436010.A0A165Z4L0"/>
<sequence>MSPNAGDPIDPRRAISPTGGKKGGKPERSRRDDDEPLLGTDDGHGTDADGSDSVHRAPSPEQAPRAKSPTTRAVSPSSQQGQDDGRQLASIAAHLQARSPSP</sequence>